<keyword evidence="3" id="KW-1185">Reference proteome</keyword>
<dbReference type="InterPro" id="IPR001795">
    <property type="entry name" value="RNA-dir_pol_luteovirus"/>
</dbReference>
<reference evidence="2" key="1">
    <citation type="submission" date="2021-12" db="EMBL/GenBank/DDBJ databases">
        <authorList>
            <person name="King R."/>
        </authorList>
    </citation>
    <scope>NUCLEOTIDE SEQUENCE</scope>
</reference>
<name>A0A9P0F7U7_BEMTA</name>
<dbReference type="EMBL" id="OU963870">
    <property type="protein sequence ID" value="CAH0396079.1"/>
    <property type="molecule type" value="Genomic_DNA"/>
</dbReference>
<accession>A0A9P0F7U7</accession>
<proteinExistence type="predicted"/>
<dbReference type="GO" id="GO:0006351">
    <property type="term" value="P:DNA-templated transcription"/>
    <property type="evidence" value="ECO:0007669"/>
    <property type="project" value="InterPro"/>
</dbReference>
<dbReference type="GO" id="GO:0003968">
    <property type="term" value="F:RNA-directed RNA polymerase activity"/>
    <property type="evidence" value="ECO:0007669"/>
    <property type="project" value="InterPro"/>
</dbReference>
<evidence type="ECO:0000313" key="2">
    <source>
        <dbReference type="EMBL" id="CAH0396079.1"/>
    </source>
</evidence>
<evidence type="ECO:0000313" key="3">
    <source>
        <dbReference type="Proteomes" id="UP001152759"/>
    </source>
</evidence>
<dbReference type="GO" id="GO:0003723">
    <property type="term" value="F:RNA binding"/>
    <property type="evidence" value="ECO:0007669"/>
    <property type="project" value="InterPro"/>
</dbReference>
<dbReference type="AlphaFoldDB" id="A0A9P0F7U7"/>
<evidence type="ECO:0000256" key="1">
    <source>
        <dbReference type="ARBA" id="ARBA00022741"/>
    </source>
</evidence>
<gene>
    <name evidence="2" type="ORF">BEMITA_LOCUS14186</name>
</gene>
<organism evidence="2 3">
    <name type="scientific">Bemisia tabaci</name>
    <name type="common">Sweetpotato whitefly</name>
    <name type="synonym">Aleurodes tabaci</name>
    <dbReference type="NCBI Taxonomy" id="7038"/>
    <lineage>
        <taxon>Eukaryota</taxon>
        <taxon>Metazoa</taxon>
        <taxon>Ecdysozoa</taxon>
        <taxon>Arthropoda</taxon>
        <taxon>Hexapoda</taxon>
        <taxon>Insecta</taxon>
        <taxon>Pterygota</taxon>
        <taxon>Neoptera</taxon>
        <taxon>Paraneoptera</taxon>
        <taxon>Hemiptera</taxon>
        <taxon>Sternorrhyncha</taxon>
        <taxon>Aleyrodoidea</taxon>
        <taxon>Aleyrodidae</taxon>
        <taxon>Aleyrodinae</taxon>
        <taxon>Bemisia</taxon>
    </lineage>
</organism>
<dbReference type="Pfam" id="PF02123">
    <property type="entry name" value="RdRP_4"/>
    <property type="match status" value="1"/>
</dbReference>
<dbReference type="Proteomes" id="UP001152759">
    <property type="component" value="Chromosome 9"/>
</dbReference>
<dbReference type="GO" id="GO:0000166">
    <property type="term" value="F:nucleotide binding"/>
    <property type="evidence" value="ECO:0007669"/>
    <property type="project" value="UniProtKB-KW"/>
</dbReference>
<sequence>MDIVKRNYDLSPAELYDVKQGDDIFIYNQSALWAAVLFKVMNRMGCVFNLLKQMFGQYRGEYLRVLCSNGAAHDYTGRALVQLFTKQLQQPTSLLAQQNLTALDTALVTLGRRRLPFIALLVLHHDLSNHFAKQRAFSLDPAPVKLPPAITWRPALVGGYDCAPPMLTPKPTFQHLPSPTVQLEADRILSQLPHHMTDDWVRHVSGKFAIITPIRTEALRKACMQGNYNDVLRQSVSLSYYKKFKSEWRRILQRRPHLLQPVEVQGVGDVDWWSHTGYYSVPATTSAFNKPNREPLPPIALLSDVERALTQPLSQVHGPSNLLKAVMLCASKTPFKSVPTTMTALSMTEIEAIEFVIKYVTSNDISPADANQFLAQMVNQHTALPLHILLTSAHGFIGAIRYFLHPQLSIEINANIKMMISTFVLTTPEHNAPDWIHLWNHRALELLAAVRSKVDPKTGIVRKEEVAAAISKLSPNSSRDSKLLRLRTPKEFEEAFDALMTAADPLPGDSSDDSS</sequence>
<protein>
    <submittedName>
        <fullName evidence="2">Uncharacterized protein</fullName>
    </submittedName>
</protein>
<keyword evidence="1" id="KW-0547">Nucleotide-binding</keyword>